<dbReference type="RefSeq" id="WP_330152776.1">
    <property type="nucleotide sequence ID" value="NZ_JAUZMZ010000080.1"/>
</dbReference>
<gene>
    <name evidence="3" type="ORF">Q8814_14815</name>
</gene>
<dbReference type="Pfam" id="PF02371">
    <property type="entry name" value="Transposase_20"/>
    <property type="match status" value="1"/>
</dbReference>
<dbReference type="NCBIfam" id="NF033542">
    <property type="entry name" value="transpos_IS110"/>
    <property type="match status" value="1"/>
</dbReference>
<dbReference type="InterPro" id="IPR002525">
    <property type="entry name" value="Transp_IS110-like_N"/>
</dbReference>
<evidence type="ECO:0000259" key="2">
    <source>
        <dbReference type="Pfam" id="PF02371"/>
    </source>
</evidence>
<dbReference type="InterPro" id="IPR047650">
    <property type="entry name" value="Transpos_IS110"/>
</dbReference>
<feature type="domain" description="Transposase IS116/IS110/IS902 C-terminal" evidence="2">
    <location>
        <begin position="271"/>
        <end position="356"/>
    </location>
</feature>
<reference evidence="3 4" key="1">
    <citation type="submission" date="2023-08" db="EMBL/GenBank/DDBJ databases">
        <authorList>
            <person name="Girao M."/>
            <person name="Carvalho M.F."/>
        </authorList>
    </citation>
    <scope>NUCLEOTIDE SEQUENCE [LARGE SCALE GENOMIC DNA]</scope>
    <source>
        <strain evidence="3 4">CC-R104</strain>
    </source>
</reference>
<organism evidence="3 4">
    <name type="scientific">Rhodococcus chondri</name>
    <dbReference type="NCBI Taxonomy" id="3065941"/>
    <lineage>
        <taxon>Bacteria</taxon>
        <taxon>Bacillati</taxon>
        <taxon>Actinomycetota</taxon>
        <taxon>Actinomycetes</taxon>
        <taxon>Mycobacteriales</taxon>
        <taxon>Nocardiaceae</taxon>
        <taxon>Rhodococcus</taxon>
    </lineage>
</organism>
<sequence>MQVRQLWAGIDAGKNHHHCVVIDTDGTRLHSRRVANDEAELIDLIDAVTRLADEGTVTWAIDLNSGGAALVIALLAERGQSLLYLPGRMVHHASAGYRGDGKTDAKDAAVIADQARMRRDLHPMRIDDELSVELRILTSHRTDLMRDRTRAINRLRSLLGTYFPALERALDISNTKAALILLTGYRTPDGLRRLGQARLESWLRERKAYNAAKVAATALHAANAQRVRVPGQDVAAATVGRLAKQILALDAELAELDTSIEDRFRRHRHAAVIESMPGIGPLLGAEFLAAVGGDLAVFATADRLAAVAGLAPVPRDSGRISGNHRRPRRYDRRLLRVFYLSAQLSIRSNADSKAYYDRKRSEGKRHTQAVLALARRRSNVLWAMLRDNTVYRPGPPVAAAA</sequence>
<name>A0ABU7JTM4_9NOCA</name>
<dbReference type="Proteomes" id="UP001331936">
    <property type="component" value="Unassembled WGS sequence"/>
</dbReference>
<dbReference type="EMBL" id="JAUZMZ010000080">
    <property type="protein sequence ID" value="MEE2033371.1"/>
    <property type="molecule type" value="Genomic_DNA"/>
</dbReference>
<protein>
    <submittedName>
        <fullName evidence="3">IS110 family transposase</fullName>
    </submittedName>
</protein>
<accession>A0ABU7JTM4</accession>
<comment type="caution">
    <text evidence="3">The sequence shown here is derived from an EMBL/GenBank/DDBJ whole genome shotgun (WGS) entry which is preliminary data.</text>
</comment>
<dbReference type="InterPro" id="IPR003346">
    <property type="entry name" value="Transposase_20"/>
</dbReference>
<dbReference type="Pfam" id="PF01548">
    <property type="entry name" value="DEDD_Tnp_IS110"/>
    <property type="match status" value="1"/>
</dbReference>
<feature type="domain" description="Transposase IS110-like N-terminal" evidence="1">
    <location>
        <begin position="8"/>
        <end position="164"/>
    </location>
</feature>
<proteinExistence type="predicted"/>
<keyword evidence="4" id="KW-1185">Reference proteome</keyword>
<evidence type="ECO:0000313" key="3">
    <source>
        <dbReference type="EMBL" id="MEE2033371.1"/>
    </source>
</evidence>
<evidence type="ECO:0000259" key="1">
    <source>
        <dbReference type="Pfam" id="PF01548"/>
    </source>
</evidence>
<dbReference type="PANTHER" id="PTHR33055:SF3">
    <property type="entry name" value="PUTATIVE TRANSPOSASE FOR IS117-RELATED"/>
    <property type="match status" value="1"/>
</dbReference>
<dbReference type="PANTHER" id="PTHR33055">
    <property type="entry name" value="TRANSPOSASE FOR INSERTION SEQUENCE ELEMENT IS1111A"/>
    <property type="match status" value="1"/>
</dbReference>
<evidence type="ECO:0000313" key="4">
    <source>
        <dbReference type="Proteomes" id="UP001331936"/>
    </source>
</evidence>